<evidence type="ECO:0000256" key="1">
    <source>
        <dbReference type="SAM" id="MobiDB-lite"/>
    </source>
</evidence>
<feature type="compositionally biased region" description="Low complexity" evidence="1">
    <location>
        <begin position="248"/>
        <end position="265"/>
    </location>
</feature>
<comment type="caution">
    <text evidence="2">The sequence shown here is derived from an EMBL/GenBank/DDBJ whole genome shotgun (WGS) entry which is preliminary data.</text>
</comment>
<dbReference type="Proteomes" id="UP000003257">
    <property type="component" value="Unassembled WGS sequence"/>
</dbReference>
<accession>A0ABP2D8B3</accession>
<feature type="compositionally biased region" description="Basic residues" evidence="1">
    <location>
        <begin position="268"/>
        <end position="283"/>
    </location>
</feature>
<feature type="region of interest" description="Disordered" evidence="1">
    <location>
        <begin position="248"/>
        <end position="296"/>
    </location>
</feature>
<feature type="region of interest" description="Disordered" evidence="1">
    <location>
        <begin position="1"/>
        <end position="31"/>
    </location>
</feature>
<evidence type="ECO:0000313" key="2">
    <source>
        <dbReference type="EMBL" id="EDQ04514.1"/>
    </source>
</evidence>
<evidence type="ECO:0000313" key="3">
    <source>
        <dbReference type="Proteomes" id="UP000003257"/>
    </source>
</evidence>
<name>A0ABP2D8B3_9RHOB</name>
<proteinExistence type="predicted"/>
<feature type="region of interest" description="Disordered" evidence="1">
    <location>
        <begin position="199"/>
        <end position="221"/>
    </location>
</feature>
<reference evidence="2 3" key="1">
    <citation type="submission" date="2007-11" db="EMBL/GenBank/DDBJ databases">
        <authorList>
            <person name="Wagner-Dobler I."/>
            <person name="Ferriera S."/>
            <person name="Johnson J."/>
            <person name="Kravitz S."/>
            <person name="Beeson K."/>
            <person name="Sutton G."/>
            <person name="Rogers Y.-H."/>
            <person name="Friedman R."/>
            <person name="Frazier M."/>
            <person name="Venter J.C."/>
        </authorList>
    </citation>
    <scope>NUCLEOTIDE SEQUENCE [LARGE SCALE GENOMIC DNA]</scope>
    <source>
        <strain evidence="2 3">HEL-45</strain>
    </source>
</reference>
<protein>
    <submittedName>
        <fullName evidence="2">Helicase-like protein</fullName>
    </submittedName>
</protein>
<feature type="non-terminal residue" evidence="2">
    <location>
        <position position="1"/>
    </location>
</feature>
<dbReference type="EMBL" id="ABID01000004">
    <property type="protein sequence ID" value="EDQ04514.1"/>
    <property type="molecule type" value="Genomic_DNA"/>
</dbReference>
<gene>
    <name evidence="2" type="ORF">OIHEL45_16334</name>
</gene>
<keyword evidence="3" id="KW-1185">Reference proteome</keyword>
<sequence>SKDLSDFPESPPPGLVTIPVEADAPAGADTMSGYRNAGKRAIRIDMLERLADMLRAEDSRGGFEAKPDMLSITGMTLEQFADLMEGLGYKAEKVERTKVKPVDVVMPKDGSHNAMDASADTNVPEKLDSDLAADDAADKPIMDVAAEEPAGGIIETPSDEVNPDDRPGDVAQMPDDGIAPMADVAAEDTEVEAAILKYQRKKSRKAQHPTPMSPGLRWRPTMSSHGRAARVGMLVEAVAAVTAIRAKASPVASPAKAKGASPAVSRVPNRRTSRPVRRARKSRSILTTPLPQHLWG</sequence>
<organism evidence="2 3">
    <name type="scientific">Sulfitobacter indolifex HEL-45</name>
    <dbReference type="NCBI Taxonomy" id="391624"/>
    <lineage>
        <taxon>Bacteria</taxon>
        <taxon>Pseudomonadati</taxon>
        <taxon>Pseudomonadota</taxon>
        <taxon>Alphaproteobacteria</taxon>
        <taxon>Rhodobacterales</taxon>
        <taxon>Roseobacteraceae</taxon>
        <taxon>Sulfitobacter</taxon>
    </lineage>
</organism>